<dbReference type="Proteomes" id="UP000234289">
    <property type="component" value="Unassembled WGS sequence"/>
</dbReference>
<dbReference type="InterPro" id="IPR042099">
    <property type="entry name" value="ANL_N_sf"/>
</dbReference>
<dbReference type="InterPro" id="IPR000873">
    <property type="entry name" value="AMP-dep_synth/lig_dom"/>
</dbReference>
<evidence type="ECO:0000259" key="6">
    <source>
        <dbReference type="Pfam" id="PF13193"/>
    </source>
</evidence>
<dbReference type="InterPro" id="IPR051087">
    <property type="entry name" value="Mitochondrial_ACSM"/>
</dbReference>
<dbReference type="GO" id="GO:0005524">
    <property type="term" value="F:ATP binding"/>
    <property type="evidence" value="ECO:0007669"/>
    <property type="project" value="UniProtKB-KW"/>
</dbReference>
<organism evidence="7 8">
    <name type="scientific">Brevibacterium aurantiacum</name>
    <dbReference type="NCBI Taxonomy" id="273384"/>
    <lineage>
        <taxon>Bacteria</taxon>
        <taxon>Bacillati</taxon>
        <taxon>Actinomycetota</taxon>
        <taxon>Actinomycetes</taxon>
        <taxon>Micrococcales</taxon>
        <taxon>Brevibacteriaceae</taxon>
        <taxon>Brevibacterium</taxon>
    </lineage>
</organism>
<accession>A0A2H1KNF8</accession>
<feature type="domain" description="AMP-binding enzyme C-terminal" evidence="6">
    <location>
        <begin position="453"/>
        <end position="531"/>
    </location>
</feature>
<dbReference type="GO" id="GO:0004321">
    <property type="term" value="F:fatty-acyl-CoA synthase activity"/>
    <property type="evidence" value="ECO:0007669"/>
    <property type="project" value="TreeGrafter"/>
</dbReference>
<dbReference type="Gene3D" id="3.30.300.30">
    <property type="match status" value="1"/>
</dbReference>
<proteinExistence type="inferred from homology"/>
<keyword evidence="4" id="KW-0067">ATP-binding</keyword>
<comment type="similarity">
    <text evidence="1">Belongs to the ATP-dependent AMP-binding enzyme family.</text>
</comment>
<dbReference type="InterPro" id="IPR045851">
    <property type="entry name" value="AMP-bd_C_sf"/>
</dbReference>
<dbReference type="GO" id="GO:0003987">
    <property type="term" value="F:acetate-CoA ligase activity"/>
    <property type="evidence" value="ECO:0007669"/>
    <property type="project" value="UniProtKB-EC"/>
</dbReference>
<dbReference type="GO" id="GO:0015645">
    <property type="term" value="F:fatty acid ligase activity"/>
    <property type="evidence" value="ECO:0007669"/>
    <property type="project" value="TreeGrafter"/>
</dbReference>
<reference evidence="8" key="1">
    <citation type="submission" date="2017-03" db="EMBL/GenBank/DDBJ databases">
        <authorList>
            <person name="Monnet C."/>
        </authorList>
    </citation>
    <scope>NUCLEOTIDE SEQUENCE [LARGE SCALE GENOMIC DNA]</scope>
    <source>
        <strain evidence="8">CNRZ 920</strain>
    </source>
</reference>
<dbReference type="PANTHER" id="PTHR43605">
    <property type="entry name" value="ACYL-COENZYME A SYNTHETASE"/>
    <property type="match status" value="1"/>
</dbReference>
<dbReference type="InterPro" id="IPR020845">
    <property type="entry name" value="AMP-binding_CS"/>
</dbReference>
<name>A0A2H1KNF8_BREAU</name>
<dbReference type="PANTHER" id="PTHR43605:SF10">
    <property type="entry name" value="ACYL-COA SYNTHETASE MEDIUM CHAIN FAMILY MEMBER 3"/>
    <property type="match status" value="1"/>
</dbReference>
<dbReference type="Gene3D" id="3.40.50.12780">
    <property type="entry name" value="N-terminal domain of ligase-like"/>
    <property type="match status" value="1"/>
</dbReference>
<dbReference type="PROSITE" id="PS00455">
    <property type="entry name" value="AMP_BINDING"/>
    <property type="match status" value="1"/>
</dbReference>
<evidence type="ECO:0000256" key="2">
    <source>
        <dbReference type="ARBA" id="ARBA00022598"/>
    </source>
</evidence>
<dbReference type="AlphaFoldDB" id="A0A2H1KNF8"/>
<evidence type="ECO:0000259" key="5">
    <source>
        <dbReference type="Pfam" id="PF00501"/>
    </source>
</evidence>
<dbReference type="Pfam" id="PF00501">
    <property type="entry name" value="AMP-binding"/>
    <property type="match status" value="1"/>
</dbReference>
<dbReference type="Pfam" id="PF13193">
    <property type="entry name" value="AMP-binding_C"/>
    <property type="match status" value="1"/>
</dbReference>
<evidence type="ECO:0000256" key="4">
    <source>
        <dbReference type="ARBA" id="ARBA00022840"/>
    </source>
</evidence>
<evidence type="ECO:0000256" key="1">
    <source>
        <dbReference type="ARBA" id="ARBA00006432"/>
    </source>
</evidence>
<dbReference type="GO" id="GO:0006637">
    <property type="term" value="P:acyl-CoA metabolic process"/>
    <property type="evidence" value="ECO:0007669"/>
    <property type="project" value="TreeGrafter"/>
</dbReference>
<keyword evidence="2 7" id="KW-0436">Ligase</keyword>
<protein>
    <submittedName>
        <fullName evidence="7">Acetyl-CoA synthetase</fullName>
        <ecNumber evidence="7">6.2.1.1</ecNumber>
    </submittedName>
</protein>
<dbReference type="InterPro" id="IPR025110">
    <property type="entry name" value="AMP-bd_C"/>
</dbReference>
<evidence type="ECO:0000256" key="3">
    <source>
        <dbReference type="ARBA" id="ARBA00022741"/>
    </source>
</evidence>
<gene>
    <name evidence="7" type="ORF">BAUR920_03383</name>
</gene>
<dbReference type="SUPFAM" id="SSF56801">
    <property type="entry name" value="Acetyl-CoA synthetase-like"/>
    <property type="match status" value="1"/>
</dbReference>
<sequence length="541" mass="58609">MSTPPNFAWWQDLTAQQFEWSIPDRFNIARACTDLQPGPDTALIVDDGQTVASYTFDMLEQYSRQMTSVLHELGLDSGDRIGIMVPQGLEVLTAHLGGFRAGIITVPLSIKFGADAVAFRLRDSGARVLIVDAAGFTRIRAGLSELPDLQAVLLVGDAAEATADSPVPVLSFHDIVAAAAPSEEACDTAADDPAIIIYTSGTTGNPKGALHAHRVLPAHMPGVRTTHEATPQPDDVFWTPADWAWIGGLFDVLFPALAMGLPVVATPDSFTPRRAVELIREHRIRNVFMPPTALKQLRSSGVPTDGLHLRTIGSGGEALGQALQDWSQQALGVHINEFYGQTEMNVTIGTCRAVCQPKPGSMGQAFSGFVVRLLDPLGDSVPDEKTGEICVQAPNPGQFLGYWNQPNKTAEKVHEGWIHTGDLGHRDAAGNLWFEGRTDDVISTAGYRVGPGEIEECLLTHPAVAMAAAVGVADEIRGEAVRAHVVLNEGIEPSDELTKQLQDHVKQRLAFYLYPRTIVYLDRLPMTTTGKILRRELRQDS</sequence>
<keyword evidence="3" id="KW-0547">Nucleotide-binding</keyword>
<dbReference type="EC" id="6.2.1.1" evidence="7"/>
<dbReference type="GO" id="GO:0006633">
    <property type="term" value="P:fatty acid biosynthetic process"/>
    <property type="evidence" value="ECO:0007669"/>
    <property type="project" value="TreeGrafter"/>
</dbReference>
<dbReference type="EMBL" id="FXZG01000030">
    <property type="protein sequence ID" value="SMY01138.1"/>
    <property type="molecule type" value="Genomic_DNA"/>
</dbReference>
<dbReference type="RefSeq" id="WP_101639538.1">
    <property type="nucleotide sequence ID" value="NZ_FXZG01000030.1"/>
</dbReference>
<evidence type="ECO:0000313" key="7">
    <source>
        <dbReference type="EMBL" id="SMY01138.1"/>
    </source>
</evidence>
<evidence type="ECO:0000313" key="8">
    <source>
        <dbReference type="Proteomes" id="UP000234289"/>
    </source>
</evidence>
<feature type="domain" description="AMP-dependent synthetase/ligase" evidence="5">
    <location>
        <begin position="39"/>
        <end position="403"/>
    </location>
</feature>